<keyword evidence="2" id="KW-1185">Reference proteome</keyword>
<dbReference type="InterPro" id="IPR015943">
    <property type="entry name" value="WD40/YVTN_repeat-like_dom_sf"/>
</dbReference>
<dbReference type="OrthoDB" id="8576328at2"/>
<evidence type="ECO:0008006" key="3">
    <source>
        <dbReference type="Google" id="ProtNLM"/>
    </source>
</evidence>
<gene>
    <name evidence="1" type="ORF">FHX81_8007</name>
</gene>
<sequence>MDRRTFHRSLLFSTIAAPLVSAGPAQARPVRGVPRRSVFEFGLPLAEQTHELVKVPGLTLLLVSQMSNSHLVKARLDPATEQVIATRAHPVGGEQAMLHGLALSRRYPGLVWATQQGDNRLLLIDPNGADVDAPPLVLSVIDVPAPGRGPHYIGEYGDQLWVSLKESNHVLEIDHTNPSSFHLYEAHPNPIFVAQHPVSGEFYASQDDSSQILRINAHTQQAGQLDIPPEHGRTPVGLIADPTALWVALLGTQEQGTGTFGRIDANGDTTWFRLKSSEVADAGLLHIAFEPGNTSRPSAWLLGSSIICDDVYDVVVRVIFDAGYNEVLGEEVTVLPTQHCKAHRLLPLSRSLYVTELTSSTLAQLTTISWDRPTDPAPGDPS</sequence>
<dbReference type="Proteomes" id="UP000316628">
    <property type="component" value="Unassembled WGS sequence"/>
</dbReference>
<accession>A0A543JRN6</accession>
<dbReference type="SUPFAM" id="SSF63825">
    <property type="entry name" value="YWTD domain"/>
    <property type="match status" value="1"/>
</dbReference>
<evidence type="ECO:0000313" key="2">
    <source>
        <dbReference type="Proteomes" id="UP000316628"/>
    </source>
</evidence>
<dbReference type="Gene3D" id="2.130.10.10">
    <property type="entry name" value="YVTN repeat-like/Quinoprotein amine dehydrogenase"/>
    <property type="match status" value="1"/>
</dbReference>
<evidence type="ECO:0000313" key="1">
    <source>
        <dbReference type="EMBL" id="TQM85516.1"/>
    </source>
</evidence>
<comment type="caution">
    <text evidence="1">The sequence shown here is derived from an EMBL/GenBank/DDBJ whole genome shotgun (WGS) entry which is preliminary data.</text>
</comment>
<organism evidence="1 2">
    <name type="scientific">Saccharothrix saharensis</name>
    <dbReference type="NCBI Taxonomy" id="571190"/>
    <lineage>
        <taxon>Bacteria</taxon>
        <taxon>Bacillati</taxon>
        <taxon>Actinomycetota</taxon>
        <taxon>Actinomycetes</taxon>
        <taxon>Pseudonocardiales</taxon>
        <taxon>Pseudonocardiaceae</taxon>
        <taxon>Saccharothrix</taxon>
    </lineage>
</organism>
<proteinExistence type="predicted"/>
<protein>
    <recommendedName>
        <fullName evidence="3">DNA-binding beta-propeller fold protein YncE</fullName>
    </recommendedName>
</protein>
<reference evidence="1 2" key="1">
    <citation type="submission" date="2019-06" db="EMBL/GenBank/DDBJ databases">
        <title>Sequencing the genomes of 1000 actinobacteria strains.</title>
        <authorList>
            <person name="Klenk H.-P."/>
        </authorList>
    </citation>
    <scope>NUCLEOTIDE SEQUENCE [LARGE SCALE GENOMIC DNA]</scope>
    <source>
        <strain evidence="1 2">DSM 45456</strain>
    </source>
</reference>
<dbReference type="EMBL" id="VFPP01000001">
    <property type="protein sequence ID" value="TQM85516.1"/>
    <property type="molecule type" value="Genomic_DNA"/>
</dbReference>
<dbReference type="RefSeq" id="WP_141983546.1">
    <property type="nucleotide sequence ID" value="NZ_VFPP01000001.1"/>
</dbReference>
<name>A0A543JRN6_9PSEU</name>
<dbReference type="AlphaFoldDB" id="A0A543JRN6"/>